<name>A0A914L8Y1_MELIC</name>
<dbReference type="Proteomes" id="UP000887563">
    <property type="component" value="Unplaced"/>
</dbReference>
<protein>
    <submittedName>
        <fullName evidence="2">Candidate secreted effector</fullName>
    </submittedName>
</protein>
<accession>A0A914L8Y1</accession>
<proteinExistence type="predicted"/>
<keyword evidence="1" id="KW-1185">Reference proteome</keyword>
<reference evidence="2" key="1">
    <citation type="submission" date="2022-11" db="UniProtKB">
        <authorList>
            <consortium name="WormBaseParasite"/>
        </authorList>
    </citation>
    <scope>IDENTIFICATION</scope>
</reference>
<dbReference type="WBParaSite" id="Minc3s00345g10665">
    <property type="protein sequence ID" value="Minc3s00345g10665"/>
    <property type="gene ID" value="Minc3s00345g10665"/>
</dbReference>
<evidence type="ECO:0000313" key="1">
    <source>
        <dbReference type="Proteomes" id="UP000887563"/>
    </source>
</evidence>
<sequence>MLVTKFHIYLGLLCQLYTIPPRPCSCLGRDGRSSRILDTSILPILVTKFHIYLGLLCQLYTIPPRPCSCTNGHIQ</sequence>
<dbReference type="AlphaFoldDB" id="A0A914L8Y1"/>
<evidence type="ECO:0000313" key="2">
    <source>
        <dbReference type="WBParaSite" id="Minc3s00345g10665"/>
    </source>
</evidence>
<organism evidence="1 2">
    <name type="scientific">Meloidogyne incognita</name>
    <name type="common">Southern root-knot nematode worm</name>
    <name type="synonym">Oxyuris incognita</name>
    <dbReference type="NCBI Taxonomy" id="6306"/>
    <lineage>
        <taxon>Eukaryota</taxon>
        <taxon>Metazoa</taxon>
        <taxon>Ecdysozoa</taxon>
        <taxon>Nematoda</taxon>
        <taxon>Chromadorea</taxon>
        <taxon>Rhabditida</taxon>
        <taxon>Tylenchina</taxon>
        <taxon>Tylenchomorpha</taxon>
        <taxon>Tylenchoidea</taxon>
        <taxon>Meloidogynidae</taxon>
        <taxon>Meloidogyninae</taxon>
        <taxon>Meloidogyne</taxon>
        <taxon>Meloidogyne incognita group</taxon>
    </lineage>
</organism>